<accession>A0ABP0G5X8</accession>
<gene>
    <name evidence="3" type="ORF">CVLEPA_LOCUS19308</name>
</gene>
<reference evidence="3 4" key="1">
    <citation type="submission" date="2024-02" db="EMBL/GenBank/DDBJ databases">
        <authorList>
            <person name="Daric V."/>
            <person name="Darras S."/>
        </authorList>
    </citation>
    <scope>NUCLEOTIDE SEQUENCE [LARGE SCALE GENOMIC DNA]</scope>
</reference>
<name>A0ABP0G5X8_CLALP</name>
<keyword evidence="2" id="KW-1133">Transmembrane helix</keyword>
<keyword evidence="2" id="KW-0812">Transmembrane</keyword>
<sequence>SLCYDGRQADSHKPLADDDDDDDDDAISALLMTLLTSACDGILTPVFCMSSMFFVWRRSSRSPESHSKMQLDMN</sequence>
<feature type="transmembrane region" description="Helical" evidence="2">
    <location>
        <begin position="27"/>
        <end position="56"/>
    </location>
</feature>
<dbReference type="EMBL" id="CAWYQH010000104">
    <property type="protein sequence ID" value="CAK8687230.1"/>
    <property type="molecule type" value="Genomic_DNA"/>
</dbReference>
<protein>
    <submittedName>
        <fullName evidence="3">Uncharacterized protein</fullName>
    </submittedName>
</protein>
<keyword evidence="2" id="KW-0472">Membrane</keyword>
<comment type="caution">
    <text evidence="3">The sequence shown here is derived from an EMBL/GenBank/DDBJ whole genome shotgun (WGS) entry which is preliminary data.</text>
</comment>
<evidence type="ECO:0000313" key="3">
    <source>
        <dbReference type="EMBL" id="CAK8687230.1"/>
    </source>
</evidence>
<proteinExistence type="predicted"/>
<organism evidence="3 4">
    <name type="scientific">Clavelina lepadiformis</name>
    <name type="common">Light-bulb sea squirt</name>
    <name type="synonym">Ascidia lepadiformis</name>
    <dbReference type="NCBI Taxonomy" id="159417"/>
    <lineage>
        <taxon>Eukaryota</taxon>
        <taxon>Metazoa</taxon>
        <taxon>Chordata</taxon>
        <taxon>Tunicata</taxon>
        <taxon>Ascidiacea</taxon>
        <taxon>Aplousobranchia</taxon>
        <taxon>Clavelinidae</taxon>
        <taxon>Clavelina</taxon>
    </lineage>
</organism>
<feature type="region of interest" description="Disordered" evidence="1">
    <location>
        <begin position="1"/>
        <end position="21"/>
    </location>
</feature>
<keyword evidence="4" id="KW-1185">Reference proteome</keyword>
<evidence type="ECO:0000313" key="4">
    <source>
        <dbReference type="Proteomes" id="UP001642483"/>
    </source>
</evidence>
<feature type="non-terminal residue" evidence="3">
    <location>
        <position position="1"/>
    </location>
</feature>
<feature type="compositionally biased region" description="Basic and acidic residues" evidence="1">
    <location>
        <begin position="7"/>
        <end position="16"/>
    </location>
</feature>
<evidence type="ECO:0000256" key="2">
    <source>
        <dbReference type="SAM" id="Phobius"/>
    </source>
</evidence>
<evidence type="ECO:0000256" key="1">
    <source>
        <dbReference type="SAM" id="MobiDB-lite"/>
    </source>
</evidence>
<dbReference type="Proteomes" id="UP001642483">
    <property type="component" value="Unassembled WGS sequence"/>
</dbReference>